<evidence type="ECO:0000313" key="5">
    <source>
        <dbReference type="Proteomes" id="UP000048841"/>
    </source>
</evidence>
<keyword evidence="1 4" id="KW-0808">Transferase</keyword>
<dbReference type="InterPro" id="IPR050065">
    <property type="entry name" value="GlmU-like"/>
</dbReference>
<protein>
    <submittedName>
        <fullName evidence="4">CTP:phosphocholine cytidylyltransferase involved in choline phosphorylation for cell surface LPS epitopes</fullName>
    </submittedName>
</protein>
<dbReference type="PIRSF" id="PIRSF028162">
    <property type="entry name" value="BcbE_prd"/>
    <property type="match status" value="1"/>
</dbReference>
<dbReference type="EMBL" id="CGBR01000010">
    <property type="protein sequence ID" value="CFQ61252.1"/>
    <property type="molecule type" value="Genomic_DNA"/>
</dbReference>
<dbReference type="RefSeq" id="WP_023160187.1">
    <property type="nucleotide sequence ID" value="NZ_CGBR01000010.1"/>
</dbReference>
<evidence type="ECO:0000313" key="4">
    <source>
        <dbReference type="EMBL" id="CFQ61252.1"/>
    </source>
</evidence>
<accession>A0A0H5H828</accession>
<dbReference type="InterPro" id="IPR005835">
    <property type="entry name" value="NTP_transferase_dom"/>
</dbReference>
<evidence type="ECO:0000256" key="1">
    <source>
        <dbReference type="ARBA" id="ARBA00022679"/>
    </source>
</evidence>
<dbReference type="GO" id="GO:0016779">
    <property type="term" value="F:nucleotidyltransferase activity"/>
    <property type="evidence" value="ECO:0007669"/>
    <property type="project" value="UniProtKB-KW"/>
</dbReference>
<name>A0A0H5H828_YEREN</name>
<evidence type="ECO:0000259" key="3">
    <source>
        <dbReference type="Pfam" id="PF00483"/>
    </source>
</evidence>
<keyword evidence="2 4" id="KW-0548">Nucleotidyltransferase</keyword>
<dbReference type="Proteomes" id="UP000048841">
    <property type="component" value="Unassembled WGS sequence"/>
</dbReference>
<dbReference type="CDD" id="cd04183">
    <property type="entry name" value="GT2_BcE_like"/>
    <property type="match status" value="1"/>
</dbReference>
<organism evidence="4 5">
    <name type="scientific">Yersinia enterocolitica</name>
    <dbReference type="NCBI Taxonomy" id="630"/>
    <lineage>
        <taxon>Bacteria</taxon>
        <taxon>Pseudomonadati</taxon>
        <taxon>Pseudomonadota</taxon>
        <taxon>Gammaproteobacteria</taxon>
        <taxon>Enterobacterales</taxon>
        <taxon>Yersiniaceae</taxon>
        <taxon>Yersinia</taxon>
    </lineage>
</organism>
<gene>
    <name evidence="4" type="ORF">ERS137941_01790</name>
</gene>
<dbReference type="PANTHER" id="PTHR43584:SF8">
    <property type="entry name" value="N-ACETYLMURAMATE ALPHA-1-PHOSPHATE URIDYLYLTRANSFERASE"/>
    <property type="match status" value="1"/>
</dbReference>
<proteinExistence type="predicted"/>
<dbReference type="AlphaFoldDB" id="A0A0H5H828"/>
<dbReference type="SUPFAM" id="SSF53448">
    <property type="entry name" value="Nucleotide-diphospho-sugar transferases"/>
    <property type="match status" value="1"/>
</dbReference>
<sequence length="253" mass="27942">MINIVIPMAGAGSRFSKAGYKEPKPLIPLNGVPMIKLIINNLTPNVPHKFIFVCQKEHVDKYGLRDKLTSWSLGSEIVEIDGLTDGAACTVLAARQFINNNDALMIANSDQYIDADINDYLSKMNSENLDGLIMTMKANDPKWSFVGLDSNSHVTTVVEKEVISDEATVGIYNFKRGSDFVQAAEDMIACNLRVNNEFYVAPAYNQKIKQGNWKVGIYNIGSEANGMYGLGIPSDLKLFLSLAVSQRALEKLR</sequence>
<dbReference type="InterPro" id="IPR029044">
    <property type="entry name" value="Nucleotide-diphossugar_trans"/>
</dbReference>
<dbReference type="InterPro" id="IPR016873">
    <property type="entry name" value="Caps_polysacc_synth_BcbE_prd"/>
</dbReference>
<dbReference type="PANTHER" id="PTHR43584">
    <property type="entry name" value="NUCLEOTIDYL TRANSFERASE"/>
    <property type="match status" value="1"/>
</dbReference>
<evidence type="ECO:0000256" key="2">
    <source>
        <dbReference type="ARBA" id="ARBA00022695"/>
    </source>
</evidence>
<dbReference type="Gene3D" id="3.90.550.10">
    <property type="entry name" value="Spore Coat Polysaccharide Biosynthesis Protein SpsA, Chain A"/>
    <property type="match status" value="1"/>
</dbReference>
<feature type="domain" description="Nucleotidyl transferase" evidence="3">
    <location>
        <begin position="8"/>
        <end position="177"/>
    </location>
</feature>
<dbReference type="Pfam" id="PF00483">
    <property type="entry name" value="NTP_transferase"/>
    <property type="match status" value="1"/>
</dbReference>
<reference evidence="4 5" key="1">
    <citation type="submission" date="2015-03" db="EMBL/GenBank/DDBJ databases">
        <authorList>
            <person name="Murphy D."/>
        </authorList>
    </citation>
    <scope>NUCLEOTIDE SEQUENCE [LARGE SCALE GENOMIC DNA]</scope>
    <source>
        <strain evidence="4 5">IP26249</strain>
    </source>
</reference>